<dbReference type="PANTHER" id="PTHR44329">
    <property type="entry name" value="SERINE/THREONINE-PROTEIN KINASE TNNI3K-RELATED"/>
    <property type="match status" value="1"/>
</dbReference>
<dbReference type="InterPro" id="IPR051681">
    <property type="entry name" value="Ser/Thr_Kinases-Pseudokinases"/>
</dbReference>
<dbReference type="PROSITE" id="PS00108">
    <property type="entry name" value="PROTEIN_KINASE_ST"/>
    <property type="match status" value="1"/>
</dbReference>
<dbReference type="Pfam" id="PF00069">
    <property type="entry name" value="Pkinase"/>
    <property type="match status" value="1"/>
</dbReference>
<evidence type="ECO:0000259" key="1">
    <source>
        <dbReference type="PROSITE" id="PS50011"/>
    </source>
</evidence>
<proteinExistence type="predicted"/>
<accession>A0A5C3KR00</accession>
<dbReference type="InterPro" id="IPR000719">
    <property type="entry name" value="Prot_kinase_dom"/>
</dbReference>
<feature type="non-terminal residue" evidence="2">
    <location>
        <position position="1"/>
    </location>
</feature>
<dbReference type="PANTHER" id="PTHR44329:SF84">
    <property type="entry name" value="PROTEIN KINASE LIKE PROTEIN"/>
    <property type="match status" value="1"/>
</dbReference>
<sequence>DKKALLKALIRLSISTGLYPECLALQEVTSEPYPCSAGHFSEVFKGTFCGRSVAIKVVRIYQISDIEQVLKVFYRESILWSQLSHQNLLPFYGIYHLDHVDRRLCFISPWMENGNVREYLAKKPNVDCLLLISDILHGVRYLHGEDVVHSDLKGDNILVTPAGRACLADFGLSKLIDSKVLSWTSLYSTAQQGGTPRWQAPELMNPKSEHIAANKESDMYSFGGICYEGLTGKVPFHEHPRDSAVCLKVMAGQRPVKPTQNQVISSRWGMMENLWPIMERCWAHDPLKRPSASEILMQEPFLGLETTDSRPPNTWKGLTASQLRNAMRVVKTSG</sequence>
<evidence type="ECO:0000313" key="3">
    <source>
        <dbReference type="Proteomes" id="UP000307440"/>
    </source>
</evidence>
<keyword evidence="2" id="KW-0418">Kinase</keyword>
<organism evidence="2 3">
    <name type="scientific">Coprinopsis marcescibilis</name>
    <name type="common">Agaric fungus</name>
    <name type="synonym">Psathyrella marcescibilis</name>
    <dbReference type="NCBI Taxonomy" id="230819"/>
    <lineage>
        <taxon>Eukaryota</taxon>
        <taxon>Fungi</taxon>
        <taxon>Dikarya</taxon>
        <taxon>Basidiomycota</taxon>
        <taxon>Agaricomycotina</taxon>
        <taxon>Agaricomycetes</taxon>
        <taxon>Agaricomycetidae</taxon>
        <taxon>Agaricales</taxon>
        <taxon>Agaricineae</taxon>
        <taxon>Psathyrellaceae</taxon>
        <taxon>Coprinopsis</taxon>
    </lineage>
</organism>
<dbReference type="GO" id="GO:0004674">
    <property type="term" value="F:protein serine/threonine kinase activity"/>
    <property type="evidence" value="ECO:0007669"/>
    <property type="project" value="TreeGrafter"/>
</dbReference>
<dbReference type="AlphaFoldDB" id="A0A5C3KR00"/>
<dbReference type="PROSITE" id="PS50011">
    <property type="entry name" value="PROTEIN_KINASE_DOM"/>
    <property type="match status" value="1"/>
</dbReference>
<dbReference type="OrthoDB" id="4062651at2759"/>
<protein>
    <submittedName>
        <fullName evidence="2">Kinase-like protein</fullName>
    </submittedName>
</protein>
<feature type="domain" description="Protein kinase" evidence="1">
    <location>
        <begin position="29"/>
        <end position="302"/>
    </location>
</feature>
<name>A0A5C3KR00_COPMA</name>
<dbReference type="SUPFAM" id="SSF56112">
    <property type="entry name" value="Protein kinase-like (PK-like)"/>
    <property type="match status" value="1"/>
</dbReference>
<keyword evidence="2" id="KW-0808">Transferase</keyword>
<dbReference type="GO" id="GO:0005524">
    <property type="term" value="F:ATP binding"/>
    <property type="evidence" value="ECO:0007669"/>
    <property type="project" value="InterPro"/>
</dbReference>
<dbReference type="Gene3D" id="1.10.510.10">
    <property type="entry name" value="Transferase(Phosphotransferase) domain 1"/>
    <property type="match status" value="1"/>
</dbReference>
<keyword evidence="3" id="KW-1185">Reference proteome</keyword>
<dbReference type="Proteomes" id="UP000307440">
    <property type="component" value="Unassembled WGS sequence"/>
</dbReference>
<gene>
    <name evidence="2" type="ORF">FA15DRAFT_595065</name>
</gene>
<dbReference type="InterPro" id="IPR008271">
    <property type="entry name" value="Ser/Thr_kinase_AS"/>
</dbReference>
<dbReference type="STRING" id="230819.A0A5C3KR00"/>
<evidence type="ECO:0000313" key="2">
    <source>
        <dbReference type="EMBL" id="TFK23020.1"/>
    </source>
</evidence>
<dbReference type="EMBL" id="ML210227">
    <property type="protein sequence ID" value="TFK23020.1"/>
    <property type="molecule type" value="Genomic_DNA"/>
</dbReference>
<dbReference type="InterPro" id="IPR011009">
    <property type="entry name" value="Kinase-like_dom_sf"/>
</dbReference>
<reference evidence="2 3" key="1">
    <citation type="journal article" date="2019" name="Nat. Ecol. Evol.">
        <title>Megaphylogeny resolves global patterns of mushroom evolution.</title>
        <authorList>
            <person name="Varga T."/>
            <person name="Krizsan K."/>
            <person name="Foldi C."/>
            <person name="Dima B."/>
            <person name="Sanchez-Garcia M."/>
            <person name="Sanchez-Ramirez S."/>
            <person name="Szollosi G.J."/>
            <person name="Szarkandi J.G."/>
            <person name="Papp V."/>
            <person name="Albert L."/>
            <person name="Andreopoulos W."/>
            <person name="Angelini C."/>
            <person name="Antonin V."/>
            <person name="Barry K.W."/>
            <person name="Bougher N.L."/>
            <person name="Buchanan P."/>
            <person name="Buyck B."/>
            <person name="Bense V."/>
            <person name="Catcheside P."/>
            <person name="Chovatia M."/>
            <person name="Cooper J."/>
            <person name="Damon W."/>
            <person name="Desjardin D."/>
            <person name="Finy P."/>
            <person name="Geml J."/>
            <person name="Haridas S."/>
            <person name="Hughes K."/>
            <person name="Justo A."/>
            <person name="Karasinski D."/>
            <person name="Kautmanova I."/>
            <person name="Kiss B."/>
            <person name="Kocsube S."/>
            <person name="Kotiranta H."/>
            <person name="LaButti K.M."/>
            <person name="Lechner B.E."/>
            <person name="Liimatainen K."/>
            <person name="Lipzen A."/>
            <person name="Lukacs Z."/>
            <person name="Mihaltcheva S."/>
            <person name="Morgado L.N."/>
            <person name="Niskanen T."/>
            <person name="Noordeloos M.E."/>
            <person name="Ohm R.A."/>
            <person name="Ortiz-Santana B."/>
            <person name="Ovrebo C."/>
            <person name="Racz N."/>
            <person name="Riley R."/>
            <person name="Savchenko A."/>
            <person name="Shiryaev A."/>
            <person name="Soop K."/>
            <person name="Spirin V."/>
            <person name="Szebenyi C."/>
            <person name="Tomsovsky M."/>
            <person name="Tulloss R.E."/>
            <person name="Uehling J."/>
            <person name="Grigoriev I.V."/>
            <person name="Vagvolgyi C."/>
            <person name="Papp T."/>
            <person name="Martin F.M."/>
            <person name="Miettinen O."/>
            <person name="Hibbett D.S."/>
            <person name="Nagy L.G."/>
        </authorList>
    </citation>
    <scope>NUCLEOTIDE SEQUENCE [LARGE SCALE GENOMIC DNA]</scope>
    <source>
        <strain evidence="2 3">CBS 121175</strain>
    </source>
</reference>
<dbReference type="SMART" id="SM00220">
    <property type="entry name" value="S_TKc"/>
    <property type="match status" value="1"/>
</dbReference>